<evidence type="ECO:0000256" key="2">
    <source>
        <dbReference type="SAM" id="SignalP"/>
    </source>
</evidence>
<keyword evidence="2" id="KW-0732">Signal</keyword>
<dbReference type="HOGENOM" id="CLU_025928_1_0_10"/>
<dbReference type="InterPro" id="IPR011990">
    <property type="entry name" value="TPR-like_helical_dom_sf"/>
</dbReference>
<dbReference type="EMBL" id="JNGW01000073">
    <property type="protein sequence ID" value="KDR52193.1"/>
    <property type="molecule type" value="Genomic_DNA"/>
</dbReference>
<dbReference type="SUPFAM" id="SSF48452">
    <property type="entry name" value="TPR-like"/>
    <property type="match status" value="1"/>
</dbReference>
<sequence length="496" mass="55612">MKKLITLAAVALVALNSCNLDINDDPNYPSGPQVTPEKMLPSAENAIADVLGDQMFTYAGFFSQYFEQRPEQNQYNNLAELNIDESSSIFDRCYRMLYAGALKDLQVIMEKSPNKANHYVCTVLRVWAFQLIVDNFSDAPYSEALMGQANPTPKWEDGKTVLMGVLDELDKAEANLGDASMNLDDPLMGKKLSQWKGFANALRLRIYMRFIDGGIDVASYTQKVKDLVAANAFFKGDVKFDVYTNAEKQYNPWYGAIFALRANNFAAAYPIVEYYKANNDPRISYAIAKMSTGNYVGQLPGSKVSMKEWRNNLGWKNENVSRIGIGVMAAKPVYVFSASELNFLLAEVQLRFNNDAAKAKEAYEAGVTADFAFRGMEGKAAAFLKTDAVKFDGKTTDEQLHLVYMQKWAAFFMCNHMEAWSEIRRTDVPKTSTKTAKQIFDGDAYTPGELIVPAVNHIQVGGLAKRLPYPQDARKYNKTNTPPEKKLSDPVFWDVK</sequence>
<feature type="region of interest" description="Disordered" evidence="1">
    <location>
        <begin position="473"/>
        <end position="496"/>
    </location>
</feature>
<evidence type="ECO:0008006" key="5">
    <source>
        <dbReference type="Google" id="ProtNLM"/>
    </source>
</evidence>
<evidence type="ECO:0000256" key="1">
    <source>
        <dbReference type="SAM" id="MobiDB-lite"/>
    </source>
</evidence>
<proteinExistence type="predicted"/>
<gene>
    <name evidence="3" type="ORF">HMPREF1991_01727</name>
</gene>
<protein>
    <recommendedName>
        <fullName evidence="5">SusD/RagB family nutrient-binding outer membrane lipoprotein</fullName>
    </recommendedName>
</protein>
<dbReference type="PATRIC" id="fig|1122985.7.peg.1795"/>
<dbReference type="AlphaFoldDB" id="A0A069QH71"/>
<evidence type="ECO:0000313" key="3">
    <source>
        <dbReference type="EMBL" id="KDR52193.1"/>
    </source>
</evidence>
<dbReference type="InterPro" id="IPR041662">
    <property type="entry name" value="SusD-like_2"/>
</dbReference>
<name>A0A069QH71_HOYLO</name>
<comment type="caution">
    <text evidence="3">The sequence shown here is derived from an EMBL/GenBank/DDBJ whole genome shotgun (WGS) entry which is preliminary data.</text>
</comment>
<dbReference type="Proteomes" id="UP000027442">
    <property type="component" value="Unassembled WGS sequence"/>
</dbReference>
<feature type="signal peptide" evidence="2">
    <location>
        <begin position="1"/>
        <end position="22"/>
    </location>
</feature>
<evidence type="ECO:0000313" key="4">
    <source>
        <dbReference type="Proteomes" id="UP000027442"/>
    </source>
</evidence>
<dbReference type="RefSeq" id="WP_018968315.1">
    <property type="nucleotide sequence ID" value="NZ_KB899225.1"/>
</dbReference>
<feature type="chain" id="PRO_5001665316" description="SusD/RagB family nutrient-binding outer membrane lipoprotein" evidence="2">
    <location>
        <begin position="23"/>
        <end position="496"/>
    </location>
</feature>
<keyword evidence="4" id="KW-1185">Reference proteome</keyword>
<dbReference type="Gene3D" id="1.25.40.390">
    <property type="match status" value="1"/>
</dbReference>
<reference evidence="3 4" key="1">
    <citation type="submission" date="2013-08" db="EMBL/GenBank/DDBJ databases">
        <authorList>
            <person name="Weinstock G."/>
            <person name="Sodergren E."/>
            <person name="Wylie T."/>
            <person name="Fulton L."/>
            <person name="Fulton R."/>
            <person name="Fronick C."/>
            <person name="O'Laughlin M."/>
            <person name="Godfrey J."/>
            <person name="Miner T."/>
            <person name="Herter B."/>
            <person name="Appelbaum E."/>
            <person name="Cordes M."/>
            <person name="Lek S."/>
            <person name="Wollam A."/>
            <person name="Pepin K.H."/>
            <person name="Palsikar V.B."/>
            <person name="Mitreva M."/>
            <person name="Wilson R.K."/>
        </authorList>
    </citation>
    <scope>NUCLEOTIDE SEQUENCE [LARGE SCALE GENOMIC DNA]</scope>
    <source>
        <strain evidence="3 4">ATCC 15930</strain>
    </source>
</reference>
<dbReference type="eggNOG" id="COG4198">
    <property type="taxonomic scope" value="Bacteria"/>
</dbReference>
<accession>A0A069QH71</accession>
<dbReference type="Pfam" id="PF12771">
    <property type="entry name" value="SusD-like_2"/>
    <property type="match status" value="1"/>
</dbReference>
<organism evidence="3 4">
    <name type="scientific">Hoylesella loescheii DSM 19665 = JCM 12249 = ATCC 15930</name>
    <dbReference type="NCBI Taxonomy" id="1122985"/>
    <lineage>
        <taxon>Bacteria</taxon>
        <taxon>Pseudomonadati</taxon>
        <taxon>Bacteroidota</taxon>
        <taxon>Bacteroidia</taxon>
        <taxon>Bacteroidales</taxon>
        <taxon>Prevotellaceae</taxon>
        <taxon>Hoylesella</taxon>
    </lineage>
</organism>